<comment type="caution">
    <text evidence="7">The sequence shown here is derived from an EMBL/GenBank/DDBJ whole genome shotgun (WGS) entry which is preliminary data.</text>
</comment>
<dbReference type="InterPro" id="IPR003012">
    <property type="entry name" value="Tet_transcr_reg_TetR"/>
</dbReference>
<evidence type="ECO:0000259" key="6">
    <source>
        <dbReference type="PROSITE" id="PS50977"/>
    </source>
</evidence>
<gene>
    <name evidence="7" type="ORF">IEQ31_34195</name>
</gene>
<dbReference type="InterPro" id="IPR036271">
    <property type="entry name" value="Tet_transcr_reg_TetR-rel_C_sf"/>
</dbReference>
<dbReference type="InterPro" id="IPR023772">
    <property type="entry name" value="DNA-bd_HTH_TetR-type_CS"/>
</dbReference>
<dbReference type="PROSITE" id="PS01081">
    <property type="entry name" value="HTH_TETR_1"/>
    <property type="match status" value="1"/>
</dbReference>
<dbReference type="PRINTS" id="PR00400">
    <property type="entry name" value="TETREPRESSOR"/>
</dbReference>
<dbReference type="Proteomes" id="UP000653231">
    <property type="component" value="Unassembled WGS sequence"/>
</dbReference>
<evidence type="ECO:0000313" key="8">
    <source>
        <dbReference type="Proteomes" id="UP000653231"/>
    </source>
</evidence>
<organism evidence="7 8">
    <name type="scientific">Microbispora bryophytorum subsp. camponoti</name>
    <dbReference type="NCBI Taxonomy" id="1677852"/>
    <lineage>
        <taxon>Bacteria</taxon>
        <taxon>Bacillati</taxon>
        <taxon>Actinomycetota</taxon>
        <taxon>Actinomycetes</taxon>
        <taxon>Streptosporangiales</taxon>
        <taxon>Streptosporangiaceae</taxon>
        <taxon>Microbispora</taxon>
    </lineage>
</organism>
<dbReference type="PANTHER" id="PTHR30055">
    <property type="entry name" value="HTH-TYPE TRANSCRIPTIONAL REGULATOR RUTR"/>
    <property type="match status" value="1"/>
</dbReference>
<keyword evidence="8" id="KW-1185">Reference proteome</keyword>
<proteinExistence type="predicted"/>
<name>A0ABR8LHV8_9ACTN</name>
<dbReference type="Gene3D" id="1.10.357.10">
    <property type="entry name" value="Tetracycline Repressor, domain 2"/>
    <property type="match status" value="1"/>
</dbReference>
<dbReference type="Pfam" id="PF02909">
    <property type="entry name" value="TetR_C_1"/>
    <property type="match status" value="1"/>
</dbReference>
<dbReference type="SUPFAM" id="SSF48498">
    <property type="entry name" value="Tetracyclin repressor-like, C-terminal domain"/>
    <property type="match status" value="1"/>
</dbReference>
<sequence>MSAKPFSSVWTRERRGGREQGLSRDQIVRAAVELLDAEGLDALSMRKLGARLGAGATSLYWHVANKDELIELVMDEVYSTVVLPEAADWREAARVFAYGMRHAVFEHPWSASLIGVVPALGPNALTASDRLMGAFVRAGFEGIEVDYAMTAVVSYTLGATIPEVAFLSSLKASGKSMTELQATVDPIVMKMAADRPNLLARYRSYADEGFDPLVARRLAFEFGLTALLDGLGARLR</sequence>
<dbReference type="PRINTS" id="PR00455">
    <property type="entry name" value="HTHTETR"/>
</dbReference>
<dbReference type="PROSITE" id="PS50977">
    <property type="entry name" value="HTH_TETR_2"/>
    <property type="match status" value="1"/>
</dbReference>
<reference evidence="7 8" key="1">
    <citation type="submission" date="2020-09" db="EMBL/GenBank/DDBJ databases">
        <title>Actinomycete isolated from the Camponotus japonicus Mayr.</title>
        <authorList>
            <person name="Gong X."/>
        </authorList>
    </citation>
    <scope>NUCLEOTIDE SEQUENCE [LARGE SCALE GENOMIC DNA]</scope>
    <source>
        <strain evidence="7 8">2C-HV3</strain>
    </source>
</reference>
<evidence type="ECO:0000256" key="2">
    <source>
        <dbReference type="ARBA" id="ARBA00023015"/>
    </source>
</evidence>
<dbReference type="InterPro" id="IPR050109">
    <property type="entry name" value="HTH-type_TetR-like_transc_reg"/>
</dbReference>
<evidence type="ECO:0000313" key="7">
    <source>
        <dbReference type="EMBL" id="MBD3148194.1"/>
    </source>
</evidence>
<evidence type="ECO:0000256" key="3">
    <source>
        <dbReference type="ARBA" id="ARBA00023125"/>
    </source>
</evidence>
<dbReference type="Gene3D" id="1.10.10.60">
    <property type="entry name" value="Homeodomain-like"/>
    <property type="match status" value="1"/>
</dbReference>
<dbReference type="EMBL" id="JACXRZ010000044">
    <property type="protein sequence ID" value="MBD3148194.1"/>
    <property type="molecule type" value="Genomic_DNA"/>
</dbReference>
<accession>A0ABR8LHV8</accession>
<keyword evidence="3 5" id="KW-0238">DNA-binding</keyword>
<evidence type="ECO:0000256" key="1">
    <source>
        <dbReference type="ARBA" id="ARBA00022491"/>
    </source>
</evidence>
<keyword evidence="4" id="KW-0804">Transcription</keyword>
<dbReference type="Pfam" id="PF00440">
    <property type="entry name" value="TetR_N"/>
    <property type="match status" value="1"/>
</dbReference>
<dbReference type="InterPro" id="IPR001647">
    <property type="entry name" value="HTH_TetR"/>
</dbReference>
<keyword evidence="1" id="KW-0678">Repressor</keyword>
<dbReference type="InterPro" id="IPR004111">
    <property type="entry name" value="Repressor_TetR_C"/>
</dbReference>
<dbReference type="SUPFAM" id="SSF46689">
    <property type="entry name" value="Homeodomain-like"/>
    <property type="match status" value="1"/>
</dbReference>
<feature type="DNA-binding region" description="H-T-H motif" evidence="5">
    <location>
        <begin position="44"/>
        <end position="63"/>
    </location>
</feature>
<dbReference type="InterPro" id="IPR009057">
    <property type="entry name" value="Homeodomain-like_sf"/>
</dbReference>
<evidence type="ECO:0000256" key="4">
    <source>
        <dbReference type="ARBA" id="ARBA00023163"/>
    </source>
</evidence>
<feature type="domain" description="HTH tetR-type" evidence="6">
    <location>
        <begin position="21"/>
        <end position="81"/>
    </location>
</feature>
<keyword evidence="2" id="KW-0805">Transcription regulation</keyword>
<dbReference type="RefSeq" id="WP_191055304.1">
    <property type="nucleotide sequence ID" value="NZ_JACXRZ010000044.1"/>
</dbReference>
<protein>
    <submittedName>
        <fullName evidence="7">TetR/AcrR family transcriptional regulator C-terminal domain-containing protein</fullName>
    </submittedName>
</protein>
<dbReference type="PANTHER" id="PTHR30055:SF151">
    <property type="entry name" value="TRANSCRIPTIONAL REGULATORY PROTEIN"/>
    <property type="match status" value="1"/>
</dbReference>
<evidence type="ECO:0000256" key="5">
    <source>
        <dbReference type="PROSITE-ProRule" id="PRU00335"/>
    </source>
</evidence>